<reference evidence="2 3" key="1">
    <citation type="journal article" date="2010" name="J. Bacteriol.">
        <title>The complete genome sequence of Croceibacter atlanticus HTCC2559T.</title>
        <authorList>
            <person name="Oh H.M."/>
            <person name="Kang I."/>
            <person name="Ferriera S."/>
            <person name="Giovannoni S.J."/>
            <person name="Cho J.C."/>
        </authorList>
    </citation>
    <scope>NUCLEOTIDE SEQUENCE [LARGE SCALE GENOMIC DNA]</scope>
    <source>
        <strain evidence="3">ATCC BAA-628 / HTCC2559 / KCTC 12090</strain>
    </source>
</reference>
<evidence type="ECO:0000313" key="2">
    <source>
        <dbReference type="EMBL" id="EAP87639.1"/>
    </source>
</evidence>
<dbReference type="Pfam" id="PF13568">
    <property type="entry name" value="OMP_b-brl_2"/>
    <property type="match status" value="1"/>
</dbReference>
<dbReference type="InterPro" id="IPR025665">
    <property type="entry name" value="Beta-barrel_OMP_2"/>
</dbReference>
<evidence type="ECO:0000313" key="3">
    <source>
        <dbReference type="Proteomes" id="UP000002297"/>
    </source>
</evidence>
<dbReference type="eggNOG" id="ENOG502ZCAE">
    <property type="taxonomic scope" value="Bacteria"/>
</dbReference>
<feature type="domain" description="Outer membrane protein beta-barrel" evidence="1">
    <location>
        <begin position="20"/>
        <end position="202"/>
    </location>
</feature>
<proteinExistence type="predicted"/>
<organism evidence="2 3">
    <name type="scientific">Croceibacter atlanticus (strain ATCC BAA-628 / JCM 21780 / CIP 108009 / IAM 15332 / KCTC 12090 / HTCC2559)</name>
    <dbReference type="NCBI Taxonomy" id="216432"/>
    <lineage>
        <taxon>Bacteria</taxon>
        <taxon>Pseudomonadati</taxon>
        <taxon>Bacteroidota</taxon>
        <taxon>Flavobacteriia</taxon>
        <taxon>Flavobacteriales</taxon>
        <taxon>Flavobacteriaceae</taxon>
        <taxon>Croceibacter</taxon>
    </lineage>
</organism>
<accession>A3U5X2</accession>
<dbReference type="AlphaFoldDB" id="A3U5X2"/>
<keyword evidence="3" id="KW-1185">Reference proteome</keyword>
<gene>
    <name evidence="2" type="ordered locus">CA2559_02750</name>
</gene>
<dbReference type="STRING" id="216432.CA2559_02750"/>
<sequence>MRAQESPERYDSRFDSIQKTTVDSLYLEDQFYVGFGFNLLLDKPGGFSQNGFSGGLHLGYIRDIPINKRRNFGFGIGVGWSINTYNQNLFIGEKETEQTIFNVVDRGDLDVNTNRFSTYLIEAPLELRWRTSTATDYKFWRIYAGVRLGYIYHFKSKFEQPNNAVNQTQLDELNRFRVAGTFTFGYNVFNFSFYYSLNPLFDGTLEDENTPVNLVPLKIGLMFYIL</sequence>
<dbReference type="HOGENOM" id="CLU_069558_0_0_10"/>
<dbReference type="EMBL" id="CP002046">
    <property type="protein sequence ID" value="EAP87639.1"/>
    <property type="molecule type" value="Genomic_DNA"/>
</dbReference>
<dbReference type="KEGG" id="cat:CA2559_02750"/>
<protein>
    <recommendedName>
        <fullName evidence="1">Outer membrane protein beta-barrel domain-containing protein</fullName>
    </recommendedName>
</protein>
<name>A3U5X2_CROAH</name>
<evidence type="ECO:0000259" key="1">
    <source>
        <dbReference type="Pfam" id="PF13568"/>
    </source>
</evidence>
<dbReference type="Proteomes" id="UP000002297">
    <property type="component" value="Chromosome"/>
</dbReference>